<name>A0ABM3RIZ4_SPIOL</name>
<reference evidence="3" key="2">
    <citation type="submission" date="2025-08" db="UniProtKB">
        <authorList>
            <consortium name="RefSeq"/>
        </authorList>
    </citation>
    <scope>IDENTIFICATION</scope>
    <source>
        <tissue evidence="3">Leaf</tissue>
    </source>
</reference>
<evidence type="ECO:0000313" key="2">
    <source>
        <dbReference type="Proteomes" id="UP000813463"/>
    </source>
</evidence>
<protein>
    <recommendedName>
        <fullName evidence="4">Aspartic peptidase DDI1-type domain-containing protein</fullName>
    </recommendedName>
</protein>
<evidence type="ECO:0008006" key="4">
    <source>
        <dbReference type="Google" id="ProtNLM"/>
    </source>
</evidence>
<organism evidence="2 3">
    <name type="scientific">Spinacia oleracea</name>
    <name type="common">Spinach</name>
    <dbReference type="NCBI Taxonomy" id="3562"/>
    <lineage>
        <taxon>Eukaryota</taxon>
        <taxon>Viridiplantae</taxon>
        <taxon>Streptophyta</taxon>
        <taxon>Embryophyta</taxon>
        <taxon>Tracheophyta</taxon>
        <taxon>Spermatophyta</taxon>
        <taxon>Magnoliopsida</taxon>
        <taxon>eudicotyledons</taxon>
        <taxon>Gunneridae</taxon>
        <taxon>Pentapetalae</taxon>
        <taxon>Caryophyllales</taxon>
        <taxon>Chenopodiaceae</taxon>
        <taxon>Chenopodioideae</taxon>
        <taxon>Anserineae</taxon>
        <taxon>Spinacia</taxon>
    </lineage>
</organism>
<dbReference type="SUPFAM" id="SSF50630">
    <property type="entry name" value="Acid proteases"/>
    <property type="match status" value="1"/>
</dbReference>
<evidence type="ECO:0000256" key="1">
    <source>
        <dbReference type="SAM" id="MobiDB-lite"/>
    </source>
</evidence>
<dbReference type="PANTHER" id="PTHR33067">
    <property type="entry name" value="RNA-DIRECTED DNA POLYMERASE-RELATED"/>
    <property type="match status" value="1"/>
</dbReference>
<sequence length="170" mass="18166">MTRLLLGGFSLSIVGDNRCTKGMVEKGASVSVLPKTIYKKLNMGELKFTTITLQMVDHSIIYPLGVLEDVPVRVGKFYIPVDFVVVDIVEDTQIPIILGRSFIHTAGEVIDVKKGKLTLTIGDDKVTFSLSHVMKRFTGDGDPGDAVDASPTVGARGSVLDGTGFGAPGR</sequence>
<dbReference type="InterPro" id="IPR021109">
    <property type="entry name" value="Peptidase_aspartic_dom_sf"/>
</dbReference>
<accession>A0ABM3RIZ4</accession>
<reference evidence="2" key="1">
    <citation type="journal article" date="2021" name="Nat. Commun.">
        <title>Genomic analyses provide insights into spinach domestication and the genetic basis of agronomic traits.</title>
        <authorList>
            <person name="Cai X."/>
            <person name="Sun X."/>
            <person name="Xu C."/>
            <person name="Sun H."/>
            <person name="Wang X."/>
            <person name="Ge C."/>
            <person name="Zhang Z."/>
            <person name="Wang Q."/>
            <person name="Fei Z."/>
            <person name="Jiao C."/>
            <person name="Wang Q."/>
        </authorList>
    </citation>
    <scope>NUCLEOTIDE SEQUENCE [LARGE SCALE GENOMIC DNA]</scope>
    <source>
        <strain evidence="2">cv. Varoflay</strain>
    </source>
</reference>
<dbReference type="GeneID" id="130470045"/>
<gene>
    <name evidence="3" type="primary">LOC130470045</name>
</gene>
<evidence type="ECO:0000313" key="3">
    <source>
        <dbReference type="RefSeq" id="XP_056695584.1"/>
    </source>
</evidence>
<dbReference type="PANTHER" id="PTHR33067:SF31">
    <property type="entry name" value="RNA-DIRECTED DNA POLYMERASE"/>
    <property type="match status" value="1"/>
</dbReference>
<proteinExistence type="predicted"/>
<feature type="region of interest" description="Disordered" evidence="1">
    <location>
        <begin position="141"/>
        <end position="170"/>
    </location>
</feature>
<dbReference type="Proteomes" id="UP000813463">
    <property type="component" value="Chromosome 3"/>
</dbReference>
<dbReference type="Gene3D" id="2.40.70.10">
    <property type="entry name" value="Acid Proteases"/>
    <property type="match status" value="1"/>
</dbReference>
<dbReference type="RefSeq" id="XP_056695584.1">
    <property type="nucleotide sequence ID" value="XM_056839606.1"/>
</dbReference>
<dbReference type="CDD" id="cd00303">
    <property type="entry name" value="retropepsin_like"/>
    <property type="match status" value="1"/>
</dbReference>
<keyword evidence="2" id="KW-1185">Reference proteome</keyword>